<dbReference type="AlphaFoldDB" id="A0A6N7KHD4"/>
<keyword evidence="1" id="KW-0378">Hydrolase</keyword>
<dbReference type="SUPFAM" id="SSF53474">
    <property type="entry name" value="alpha/beta-Hydrolases"/>
    <property type="match status" value="1"/>
</dbReference>
<protein>
    <submittedName>
        <fullName evidence="1">Alpha/beta hydrolase</fullName>
    </submittedName>
</protein>
<dbReference type="Proteomes" id="UP000450000">
    <property type="component" value="Unassembled WGS sequence"/>
</dbReference>
<accession>A0A6N7KHD4</accession>
<dbReference type="RefSeq" id="WP_153459623.1">
    <property type="nucleotide sequence ID" value="NZ_WBOF01000001.1"/>
</dbReference>
<dbReference type="GO" id="GO:0016787">
    <property type="term" value="F:hydrolase activity"/>
    <property type="evidence" value="ECO:0007669"/>
    <property type="project" value="UniProtKB-KW"/>
</dbReference>
<keyword evidence="2" id="KW-1185">Reference proteome</keyword>
<reference evidence="1 2" key="1">
    <citation type="submission" date="2019-09" db="EMBL/GenBank/DDBJ databases">
        <title>Genome Sequences of Streptomyces kaniharaensis ATCC 21070.</title>
        <authorList>
            <person name="Zhu W."/>
            <person name="De Crecy-Lagard V."/>
            <person name="Richards N.G."/>
        </authorList>
    </citation>
    <scope>NUCLEOTIDE SEQUENCE [LARGE SCALE GENOMIC DNA]</scope>
    <source>
        <strain evidence="1 2">SF-557</strain>
    </source>
</reference>
<name>A0A6N7KHD4_9ACTN</name>
<dbReference type="EMBL" id="WBOF01000001">
    <property type="protein sequence ID" value="MQS10872.1"/>
    <property type="molecule type" value="Genomic_DNA"/>
</dbReference>
<dbReference type="InterPro" id="IPR010662">
    <property type="entry name" value="RBBP9/YdeN"/>
</dbReference>
<dbReference type="Gene3D" id="3.40.50.1820">
    <property type="entry name" value="alpha/beta hydrolase"/>
    <property type="match status" value="1"/>
</dbReference>
<evidence type="ECO:0000313" key="2">
    <source>
        <dbReference type="Proteomes" id="UP000450000"/>
    </source>
</evidence>
<gene>
    <name evidence="1" type="ORF">F7Q99_00900</name>
</gene>
<dbReference type="InterPro" id="IPR029058">
    <property type="entry name" value="AB_hydrolase_fold"/>
</dbReference>
<evidence type="ECO:0000313" key="1">
    <source>
        <dbReference type="EMBL" id="MQS10872.1"/>
    </source>
</evidence>
<proteinExistence type="predicted"/>
<comment type="caution">
    <text evidence="1">The sequence shown here is derived from an EMBL/GenBank/DDBJ whole genome shotgun (WGS) entry which is preliminary data.</text>
</comment>
<dbReference type="OrthoDB" id="9804993at2"/>
<organism evidence="1 2">
    <name type="scientific">Streptomyces kaniharaensis</name>
    <dbReference type="NCBI Taxonomy" id="212423"/>
    <lineage>
        <taxon>Bacteria</taxon>
        <taxon>Bacillati</taxon>
        <taxon>Actinomycetota</taxon>
        <taxon>Actinomycetes</taxon>
        <taxon>Kitasatosporales</taxon>
        <taxon>Streptomycetaceae</taxon>
        <taxon>Streptomyces</taxon>
    </lineage>
</organism>
<sequence length="182" mass="19696">MPDRTTYLVLPGYQNSGPEHWQTRWEEAEPEAFRRVQQADWDHPEPADWVARVDSAVAEAAAEGPVVLVAHSLGCIAVARWVAGASAERTGAVRGALLVAPADIDTADVPELVGFRPVALAEFPFPTVVVSSTDDPWVTPERARLFAESWGARYVEPGAYGHINSGSGLGDWPEGRKLLAEL</sequence>
<dbReference type="Pfam" id="PF06821">
    <property type="entry name" value="Ser_hydrolase"/>
    <property type="match status" value="1"/>
</dbReference>